<sequence>MEPEHPDTSSCPARVWVLTNLHPGNRIQAVALAEALGWPYEVKELHFTRWSRWRDSLPFLPLTVGLDRRKSSPLEPPWPDVVIGVGRSTAPITRWVGRAGKGRTLTVQLGRVGGAVASKYDAVVTPRHCRLPPDPRRYETTAPLNSISLQLLSEESEKWPGLLDGAPRPVVVLLVGGDAARFRLGADDAGKMALLVRRWAEDGGGSVVAVTSRRTSPAATRVLESVLTAPHRVFTWQPDRHANPYRALLAQADVLVVTGESESMLAEAAATTAPLYIFPVREIKPTRFSSRLREWCVCRAQAFFSQEIKEGKPAGIVDTACAWMLRRGLIRPLRDISLLHRALFASGRAQPFGAPLKTDRQSPLPAEAPEVARWLKNMLR</sequence>
<keyword evidence="2" id="KW-1185">Reference proteome</keyword>
<dbReference type="OrthoDB" id="272235at2"/>
<name>A0A4P8L4X7_9BACT</name>
<dbReference type="RefSeq" id="WP_137425066.1">
    <property type="nucleotide sequence ID" value="NZ_CP040098.1"/>
</dbReference>
<dbReference type="Proteomes" id="UP000298602">
    <property type="component" value="Chromosome"/>
</dbReference>
<evidence type="ECO:0000313" key="1">
    <source>
        <dbReference type="EMBL" id="QCQ22783.1"/>
    </source>
</evidence>
<dbReference type="Pfam" id="PF06258">
    <property type="entry name" value="Mito_fiss_Elm1"/>
    <property type="match status" value="1"/>
</dbReference>
<protein>
    <recommendedName>
        <fullName evidence="3">Nucleoside-diphosphate sugar epimerase</fullName>
    </recommendedName>
</protein>
<dbReference type="EMBL" id="CP040098">
    <property type="protein sequence ID" value="QCQ22783.1"/>
    <property type="molecule type" value="Genomic_DNA"/>
</dbReference>
<gene>
    <name evidence="1" type="ORF">FDQ92_11730</name>
</gene>
<evidence type="ECO:0008006" key="3">
    <source>
        <dbReference type="Google" id="ProtNLM"/>
    </source>
</evidence>
<proteinExistence type="predicted"/>
<evidence type="ECO:0000313" key="2">
    <source>
        <dbReference type="Proteomes" id="UP000298602"/>
    </source>
</evidence>
<dbReference type="KEGG" id="dax:FDQ92_11730"/>
<dbReference type="InterPro" id="IPR009367">
    <property type="entry name" value="Elm1-like"/>
</dbReference>
<accession>A0A4P8L4X7</accession>
<reference evidence="1 2" key="1">
    <citation type="submission" date="2019-05" db="EMBL/GenBank/DDBJ databases">
        <title>The Complete Genome Sequence of the n-alkane-degrading Desulfoglaeba alkanexedens ALDC reveals multiple alkylsuccinate synthase gene clusters.</title>
        <authorList>
            <person name="Callaghan A.V."/>
            <person name="Davidova I.A."/>
            <person name="Duncan K.E."/>
            <person name="Morris B."/>
            <person name="McInerney M.J."/>
        </authorList>
    </citation>
    <scope>NUCLEOTIDE SEQUENCE [LARGE SCALE GENOMIC DNA]</scope>
    <source>
        <strain evidence="1 2">ALDC</strain>
    </source>
</reference>
<dbReference type="AlphaFoldDB" id="A0A4P8L4X7"/>
<reference evidence="1 2" key="2">
    <citation type="submission" date="2019-05" db="EMBL/GenBank/DDBJ databases">
        <authorList>
            <person name="Suflita J.M."/>
            <person name="Marks C.R."/>
        </authorList>
    </citation>
    <scope>NUCLEOTIDE SEQUENCE [LARGE SCALE GENOMIC DNA]</scope>
    <source>
        <strain evidence="1 2">ALDC</strain>
    </source>
</reference>
<organism evidence="1 2">
    <name type="scientific">Desulfoglaeba alkanexedens ALDC</name>
    <dbReference type="NCBI Taxonomy" id="980445"/>
    <lineage>
        <taxon>Bacteria</taxon>
        <taxon>Pseudomonadati</taxon>
        <taxon>Thermodesulfobacteriota</taxon>
        <taxon>Syntrophobacteria</taxon>
        <taxon>Syntrophobacterales</taxon>
        <taxon>Syntrophobacteraceae</taxon>
        <taxon>Desulfoglaeba</taxon>
    </lineage>
</organism>